<accession>A0AA41Z1W0</accession>
<dbReference type="SUPFAM" id="SSF46785">
    <property type="entry name" value="Winged helix' DNA-binding domain"/>
    <property type="match status" value="1"/>
</dbReference>
<evidence type="ECO:0000256" key="3">
    <source>
        <dbReference type="ARBA" id="ARBA00023163"/>
    </source>
</evidence>
<dbReference type="InterPro" id="IPR036388">
    <property type="entry name" value="WH-like_DNA-bd_sf"/>
</dbReference>
<dbReference type="CDD" id="cd07377">
    <property type="entry name" value="WHTH_GntR"/>
    <property type="match status" value="1"/>
</dbReference>
<dbReference type="Pfam" id="PF07729">
    <property type="entry name" value="FCD"/>
    <property type="match status" value="1"/>
</dbReference>
<evidence type="ECO:0000259" key="4">
    <source>
        <dbReference type="PROSITE" id="PS50949"/>
    </source>
</evidence>
<reference evidence="5" key="1">
    <citation type="submission" date="2022-05" db="EMBL/GenBank/DDBJ databases">
        <authorList>
            <person name="Pankratov T."/>
        </authorList>
    </citation>
    <scope>NUCLEOTIDE SEQUENCE</scope>
    <source>
        <strain evidence="5">BP6-180914</strain>
    </source>
</reference>
<dbReference type="SMART" id="SM00895">
    <property type="entry name" value="FCD"/>
    <property type="match status" value="1"/>
</dbReference>
<feature type="domain" description="HTH gntR-type" evidence="4">
    <location>
        <begin position="9"/>
        <end position="76"/>
    </location>
</feature>
<dbReference type="PRINTS" id="PR00035">
    <property type="entry name" value="HTHGNTR"/>
</dbReference>
<dbReference type="RefSeq" id="WP_282587832.1">
    <property type="nucleotide sequence ID" value="NZ_JAMOIM010000026.1"/>
</dbReference>
<dbReference type="Gene3D" id="1.20.120.530">
    <property type="entry name" value="GntR ligand-binding domain-like"/>
    <property type="match status" value="1"/>
</dbReference>
<dbReference type="PANTHER" id="PTHR43537:SF49">
    <property type="entry name" value="TRANSCRIPTIONAL REGULATORY PROTEIN"/>
    <property type="match status" value="1"/>
</dbReference>
<dbReference type="InterPro" id="IPR008920">
    <property type="entry name" value="TF_FadR/GntR_C"/>
</dbReference>
<sequence>MMAATASRNLLGQNAYRAILESIREGVYSPGDHLREQEVAEHLGVSRTPVREAMGRLQEKGLLEAAPGRGLAIATLTTEKVFELYAMRGELEAVVARFAAQHATDAEIENMRRVNLQFGAARVPNDAAKLNRVFHALLYAAARNRYLQAAVEDLQETITLLRCTTFTQNGRVEVASEEHIAILAAIALRDAPAAAEAARNHIKSSLGTRLTMIRADEGTHH</sequence>
<organism evidence="5 6">
    <name type="scientific">Lichenifustis flavocetrariae</name>
    <dbReference type="NCBI Taxonomy" id="2949735"/>
    <lineage>
        <taxon>Bacteria</taxon>
        <taxon>Pseudomonadati</taxon>
        <taxon>Pseudomonadota</taxon>
        <taxon>Alphaproteobacteria</taxon>
        <taxon>Hyphomicrobiales</taxon>
        <taxon>Lichenihabitantaceae</taxon>
        <taxon>Lichenifustis</taxon>
    </lineage>
</organism>
<keyword evidence="1" id="KW-0805">Transcription regulation</keyword>
<evidence type="ECO:0000256" key="1">
    <source>
        <dbReference type="ARBA" id="ARBA00023015"/>
    </source>
</evidence>
<dbReference type="InterPro" id="IPR036390">
    <property type="entry name" value="WH_DNA-bd_sf"/>
</dbReference>
<comment type="caution">
    <text evidence="5">The sequence shown here is derived from an EMBL/GenBank/DDBJ whole genome shotgun (WGS) entry which is preliminary data.</text>
</comment>
<keyword evidence="6" id="KW-1185">Reference proteome</keyword>
<dbReference type="Pfam" id="PF00392">
    <property type="entry name" value="GntR"/>
    <property type="match status" value="1"/>
</dbReference>
<proteinExistence type="predicted"/>
<dbReference type="SMART" id="SM00345">
    <property type="entry name" value="HTH_GNTR"/>
    <property type="match status" value="1"/>
</dbReference>
<name>A0AA41Z1W0_9HYPH</name>
<dbReference type="InterPro" id="IPR011711">
    <property type="entry name" value="GntR_C"/>
</dbReference>
<dbReference type="EMBL" id="JAMOIM010000026">
    <property type="protein sequence ID" value="MCW6511456.1"/>
    <property type="molecule type" value="Genomic_DNA"/>
</dbReference>
<dbReference type="Gene3D" id="1.10.10.10">
    <property type="entry name" value="Winged helix-like DNA-binding domain superfamily/Winged helix DNA-binding domain"/>
    <property type="match status" value="1"/>
</dbReference>
<dbReference type="SUPFAM" id="SSF48008">
    <property type="entry name" value="GntR ligand-binding domain-like"/>
    <property type="match status" value="1"/>
</dbReference>
<dbReference type="InterPro" id="IPR000524">
    <property type="entry name" value="Tscrpt_reg_HTH_GntR"/>
</dbReference>
<dbReference type="PANTHER" id="PTHR43537">
    <property type="entry name" value="TRANSCRIPTIONAL REGULATOR, GNTR FAMILY"/>
    <property type="match status" value="1"/>
</dbReference>
<keyword evidence="2" id="KW-0238">DNA-binding</keyword>
<evidence type="ECO:0000313" key="6">
    <source>
        <dbReference type="Proteomes" id="UP001165667"/>
    </source>
</evidence>
<protein>
    <submittedName>
        <fullName evidence="5">GntR family transcriptional regulator</fullName>
    </submittedName>
</protein>
<gene>
    <name evidence="5" type="ORF">M8523_26075</name>
</gene>
<evidence type="ECO:0000313" key="5">
    <source>
        <dbReference type="EMBL" id="MCW6511456.1"/>
    </source>
</evidence>
<keyword evidence="3" id="KW-0804">Transcription</keyword>
<evidence type="ECO:0000256" key="2">
    <source>
        <dbReference type="ARBA" id="ARBA00023125"/>
    </source>
</evidence>
<dbReference type="PROSITE" id="PS50949">
    <property type="entry name" value="HTH_GNTR"/>
    <property type="match status" value="1"/>
</dbReference>
<dbReference type="Proteomes" id="UP001165667">
    <property type="component" value="Unassembled WGS sequence"/>
</dbReference>
<dbReference type="GO" id="GO:0003677">
    <property type="term" value="F:DNA binding"/>
    <property type="evidence" value="ECO:0007669"/>
    <property type="project" value="UniProtKB-KW"/>
</dbReference>
<dbReference type="AlphaFoldDB" id="A0AA41Z1W0"/>
<dbReference type="GO" id="GO:0003700">
    <property type="term" value="F:DNA-binding transcription factor activity"/>
    <property type="evidence" value="ECO:0007669"/>
    <property type="project" value="InterPro"/>
</dbReference>